<keyword evidence="4 5" id="KW-0132">Cell division</keyword>
<dbReference type="Gene3D" id="3.30.1070.10">
    <property type="entry name" value="Cell division topological specificity factor MinE"/>
    <property type="match status" value="1"/>
</dbReference>
<dbReference type="EMBL" id="JAZHYN010000010">
    <property type="protein sequence ID" value="MEF3365959.1"/>
    <property type="molecule type" value="Genomic_DNA"/>
</dbReference>
<keyword evidence="6" id="KW-1185">Reference proteome</keyword>
<evidence type="ECO:0000256" key="1">
    <source>
        <dbReference type="ARBA" id="ARBA00008168"/>
    </source>
</evidence>
<dbReference type="InterPro" id="IPR036707">
    <property type="entry name" value="MinE_sf"/>
</dbReference>
<dbReference type="HAMAP" id="MF_00262">
    <property type="entry name" value="MinE"/>
    <property type="match status" value="1"/>
</dbReference>
<evidence type="ECO:0000256" key="2">
    <source>
        <dbReference type="ARBA" id="ARBA00020112"/>
    </source>
</evidence>
<evidence type="ECO:0000256" key="4">
    <source>
        <dbReference type="HAMAP-Rule" id="MF_00262"/>
    </source>
</evidence>
<dbReference type="InterPro" id="IPR005527">
    <property type="entry name" value="MinE"/>
</dbReference>
<organism evidence="5 6">
    <name type="scientific">Methylocystis borbori</name>
    <dbReference type="NCBI Taxonomy" id="3118750"/>
    <lineage>
        <taxon>Bacteria</taxon>
        <taxon>Pseudomonadati</taxon>
        <taxon>Pseudomonadota</taxon>
        <taxon>Alphaproteobacteria</taxon>
        <taxon>Hyphomicrobiales</taxon>
        <taxon>Methylocystaceae</taxon>
        <taxon>Methylocystis</taxon>
    </lineage>
</organism>
<gene>
    <name evidence="4 5" type="primary">minE</name>
    <name evidence="5" type="ORF">V3H18_05360</name>
</gene>
<dbReference type="NCBIfam" id="NF001422">
    <property type="entry name" value="PRK00296.1"/>
    <property type="match status" value="1"/>
</dbReference>
<evidence type="ECO:0000256" key="3">
    <source>
        <dbReference type="ARBA" id="ARBA00025265"/>
    </source>
</evidence>
<comment type="caution">
    <text evidence="5">The sequence shown here is derived from an EMBL/GenBank/DDBJ whole genome shotgun (WGS) entry which is preliminary data.</text>
</comment>
<evidence type="ECO:0000313" key="5">
    <source>
        <dbReference type="EMBL" id="MEF3365959.1"/>
    </source>
</evidence>
<evidence type="ECO:0000313" key="6">
    <source>
        <dbReference type="Proteomes" id="UP001350748"/>
    </source>
</evidence>
<dbReference type="SUPFAM" id="SSF55229">
    <property type="entry name" value="Cell division protein MinE topological specificity domain"/>
    <property type="match status" value="1"/>
</dbReference>
<dbReference type="Pfam" id="PF03776">
    <property type="entry name" value="MinE"/>
    <property type="match status" value="1"/>
</dbReference>
<dbReference type="NCBIfam" id="TIGR01215">
    <property type="entry name" value="minE"/>
    <property type="match status" value="1"/>
</dbReference>
<dbReference type="GO" id="GO:0051301">
    <property type="term" value="P:cell division"/>
    <property type="evidence" value="ECO:0007669"/>
    <property type="project" value="UniProtKB-KW"/>
</dbReference>
<sequence length="96" mass="10707">MSLFGLFGRRAATAPVARERLQILLAHERKSSRDSNLIAILHKEVLAAISKHIAVDPEKVMVKMHRKEDVSLLEIDIEMEADAETAQEEMASEKAA</sequence>
<keyword evidence="4" id="KW-0131">Cell cycle</keyword>
<proteinExistence type="inferred from homology"/>
<dbReference type="RefSeq" id="WP_332080913.1">
    <property type="nucleotide sequence ID" value="NZ_JAZHYN010000010.1"/>
</dbReference>
<accession>A0ABU7XF04</accession>
<reference evidence="5 6" key="1">
    <citation type="submission" date="2024-02" db="EMBL/GenBank/DDBJ databases">
        <authorList>
            <person name="Grouzdev D."/>
        </authorList>
    </citation>
    <scope>NUCLEOTIDE SEQUENCE [LARGE SCALE GENOMIC DNA]</scope>
    <source>
        <strain evidence="5 6">9N</strain>
    </source>
</reference>
<name>A0ABU7XF04_9HYPH</name>
<comment type="similarity">
    <text evidence="1 4">Belongs to the MinE family.</text>
</comment>
<dbReference type="Proteomes" id="UP001350748">
    <property type="component" value="Unassembled WGS sequence"/>
</dbReference>
<protein>
    <recommendedName>
        <fullName evidence="2 4">Cell division topological specificity factor</fullName>
    </recommendedName>
</protein>
<comment type="function">
    <text evidence="3 4">Prevents the cell division inhibition by proteins MinC and MinD at internal division sites while permitting inhibition at polar sites. This ensures cell division at the proper site by restricting the formation of a division septum at the midpoint of the long axis of the cell.</text>
</comment>